<evidence type="ECO:0000313" key="11">
    <source>
        <dbReference type="Proteomes" id="UP000198525"/>
    </source>
</evidence>
<evidence type="ECO:0000256" key="4">
    <source>
        <dbReference type="ARBA" id="ARBA00023465"/>
    </source>
</evidence>
<evidence type="ECO:0000256" key="2">
    <source>
        <dbReference type="ARBA" id="ARBA00023444"/>
    </source>
</evidence>
<evidence type="ECO:0000256" key="1">
    <source>
        <dbReference type="ARBA" id="ARBA00023239"/>
    </source>
</evidence>
<dbReference type="InterPro" id="IPR053953">
    <property type="entry name" value="NirdL-like_HTH"/>
</dbReference>
<dbReference type="SMART" id="SM00344">
    <property type="entry name" value="HTH_ASNC"/>
    <property type="match status" value="1"/>
</dbReference>
<dbReference type="OrthoDB" id="5568033at2"/>
<feature type="domain" description="Siroheme decarboxylase AsnC-like ligand binding" evidence="8">
    <location>
        <begin position="81"/>
        <end position="169"/>
    </location>
</feature>
<evidence type="ECO:0000259" key="9">
    <source>
        <dbReference type="Pfam" id="PF22451"/>
    </source>
</evidence>
<dbReference type="Gene3D" id="3.30.70.3460">
    <property type="match status" value="1"/>
</dbReference>
<dbReference type="Pfam" id="PF22451">
    <property type="entry name" value="NirdL-like_HTH"/>
    <property type="match status" value="1"/>
</dbReference>
<dbReference type="GO" id="GO:0016829">
    <property type="term" value="F:lyase activity"/>
    <property type="evidence" value="ECO:0007669"/>
    <property type="project" value="UniProtKB-KW"/>
</dbReference>
<dbReference type="InterPro" id="IPR040523">
    <property type="entry name" value="AsnC_trans_reg2"/>
</dbReference>
<dbReference type="Proteomes" id="UP000198525">
    <property type="component" value="Unassembled WGS sequence"/>
</dbReference>
<organism evidence="10 11">
    <name type="scientific">Billgrantia gudaonensis</name>
    <dbReference type="NCBI Taxonomy" id="376427"/>
    <lineage>
        <taxon>Bacteria</taxon>
        <taxon>Pseudomonadati</taxon>
        <taxon>Pseudomonadota</taxon>
        <taxon>Gammaproteobacteria</taxon>
        <taxon>Oceanospirillales</taxon>
        <taxon>Halomonadaceae</taxon>
        <taxon>Billgrantia</taxon>
    </lineage>
</organism>
<dbReference type="AlphaFoldDB" id="A0A1G8PWB8"/>
<sequence length="186" mass="20849">MSVSTCPSEPAASNPPRQDGLDVLDRAIVVATQAGLPLVPDPWRAVGEPLGLSGEAVRERMVRMQAAGVIRRVAAVPNHYRLGYVANGMTVWDVDDAHVDRLGREVARLPGVSHCYRRPRHLPEWPYNLFVMLHGRTREEVEQQAERLCELLGAACRDHRILYSSRILKKTGLRLAGRSDRRGQMR</sequence>
<evidence type="ECO:0000313" key="10">
    <source>
        <dbReference type="EMBL" id="SDI96839.1"/>
    </source>
</evidence>
<dbReference type="EC" id="4.1.1.111" evidence="5"/>
<dbReference type="RefSeq" id="WP_089682983.1">
    <property type="nucleotide sequence ID" value="NZ_FNES01000002.1"/>
</dbReference>
<comment type="similarity">
    <text evidence="3">Belongs to the Ahb/Nir family.</text>
</comment>
<reference evidence="10 11" key="1">
    <citation type="submission" date="2016-10" db="EMBL/GenBank/DDBJ databases">
        <authorList>
            <person name="de Groot N.N."/>
        </authorList>
    </citation>
    <scope>NUCLEOTIDE SEQUENCE [LARGE SCALE GENOMIC DNA]</scope>
    <source>
        <strain evidence="10 11">CGMCC 1.6133</strain>
    </source>
</reference>
<dbReference type="InterPro" id="IPR050684">
    <property type="entry name" value="HTH-Siroheme_Decarb"/>
</dbReference>
<protein>
    <recommendedName>
        <fullName evidence="5">siroheme decarboxylase</fullName>
        <ecNumber evidence="5">4.1.1.111</ecNumber>
    </recommendedName>
</protein>
<dbReference type="STRING" id="376427.SAMN04487954_102219"/>
<dbReference type="Pfam" id="PF17805">
    <property type="entry name" value="AsnC_trans_reg2"/>
    <property type="match status" value="1"/>
</dbReference>
<evidence type="ECO:0000256" key="7">
    <source>
        <dbReference type="ARBA" id="ARBA00048470"/>
    </source>
</evidence>
<keyword evidence="11" id="KW-1185">Reference proteome</keyword>
<comment type="catalytic activity">
    <reaction evidence="7">
        <text>siroheme + 2 H(+) = 12,18-didecarboxysiroheme + 2 CO2</text>
        <dbReference type="Rhea" id="RHEA:19093"/>
        <dbReference type="ChEBI" id="CHEBI:15378"/>
        <dbReference type="ChEBI" id="CHEBI:16526"/>
        <dbReference type="ChEBI" id="CHEBI:60052"/>
        <dbReference type="ChEBI" id="CHEBI:140497"/>
        <dbReference type="EC" id="4.1.1.111"/>
    </reaction>
</comment>
<evidence type="ECO:0000256" key="5">
    <source>
        <dbReference type="ARBA" id="ARBA00023471"/>
    </source>
</evidence>
<name>A0A1G8PWB8_9GAMM</name>
<proteinExistence type="inferred from homology"/>
<dbReference type="InterPro" id="IPR019888">
    <property type="entry name" value="Tscrpt_reg_AsnC-like"/>
</dbReference>
<evidence type="ECO:0000256" key="3">
    <source>
        <dbReference type="ARBA" id="ARBA00023457"/>
    </source>
</evidence>
<dbReference type="EMBL" id="FNES01000002">
    <property type="protein sequence ID" value="SDI96839.1"/>
    <property type="molecule type" value="Genomic_DNA"/>
</dbReference>
<comment type="subunit">
    <text evidence="4">Probably forms a complex composed of NirD, NirL, NirG and NirH. All proteins are required for the total conversion of siroheme to didecarboxysiroheme.</text>
</comment>
<comment type="pathway">
    <text evidence="2">Porphyrin-containing compound metabolism.</text>
</comment>
<accession>A0A1G8PWB8</accession>
<keyword evidence="1" id="KW-0456">Lyase</keyword>
<evidence type="ECO:0000259" key="8">
    <source>
        <dbReference type="Pfam" id="PF17805"/>
    </source>
</evidence>
<dbReference type="PANTHER" id="PTHR43413:SF1">
    <property type="entry name" value="SIROHEME DECARBOXYLASE NIRL SUBUNIT"/>
    <property type="match status" value="1"/>
</dbReference>
<dbReference type="PANTHER" id="PTHR43413">
    <property type="entry name" value="TRANSCRIPTIONAL REGULATOR, ASNC FAMILY"/>
    <property type="match status" value="1"/>
</dbReference>
<gene>
    <name evidence="10" type="ORF">SAMN04487954_102219</name>
</gene>
<comment type="function">
    <text evidence="6">Involved in heme d1 biosynthesis. Catalyzes the decarboxylation of siroheme into didecarboxysiroheme.</text>
</comment>
<evidence type="ECO:0000256" key="6">
    <source>
        <dbReference type="ARBA" id="ARBA00045291"/>
    </source>
</evidence>
<feature type="domain" description="Siroheme decarboxylase NirL-like HTH" evidence="9">
    <location>
        <begin position="25"/>
        <end position="71"/>
    </location>
</feature>